<accession>A0A9P8M6E4</accession>
<dbReference type="InterPro" id="IPR053024">
    <property type="entry name" value="Fungal_surface_NADase"/>
</dbReference>
<reference evidence="3 4" key="1">
    <citation type="submission" date="2020-07" db="EMBL/GenBank/DDBJ databases">
        <title>Metarhizium humberi genome.</title>
        <authorList>
            <person name="Lysoe E."/>
        </authorList>
    </citation>
    <scope>NUCLEOTIDE SEQUENCE [LARGE SCALE GENOMIC DNA]</scope>
    <source>
        <strain evidence="3 4">ESALQ1638</strain>
    </source>
</reference>
<proteinExistence type="predicted"/>
<name>A0A9P8M6E4_9HYPO</name>
<dbReference type="GO" id="GO:0050135">
    <property type="term" value="F:NADP+ nucleosidase activity"/>
    <property type="evidence" value="ECO:0007669"/>
    <property type="project" value="InterPro"/>
</dbReference>
<dbReference type="PANTHER" id="PTHR42059:SF1">
    <property type="entry name" value="TNT DOMAIN-CONTAINING PROTEIN"/>
    <property type="match status" value="1"/>
</dbReference>
<comment type="caution">
    <text evidence="3">The sequence shown here is derived from an EMBL/GenBank/DDBJ whole genome shotgun (WGS) entry which is preliminary data.</text>
</comment>
<keyword evidence="4" id="KW-1185">Reference proteome</keyword>
<evidence type="ECO:0000313" key="3">
    <source>
        <dbReference type="EMBL" id="KAH0594763.1"/>
    </source>
</evidence>
<evidence type="ECO:0000256" key="1">
    <source>
        <dbReference type="SAM" id="MobiDB-lite"/>
    </source>
</evidence>
<sequence>MTSINPGRRGNAIPPPQPTHEAGLPEEDTRGAVNGSQFDIGKPALFVDTDLPHSIGDSPSAKSSPPPAPLFAMHAITPIISLSLLCLASARPFVPDAIEAAAPAVQCDAKDFCSGVPSHAASDQYICGDNRLGPIDLQNREILTNSVLGPLLTNYTPFAGSCPGAFLSEYGADRGLRYPQKDGFQLDANGDPVMTNTTLAPGTLIDRFGADRGFFVAPYGTPYEQRSLPPMNLANNPKYSDGTPYNFHVYQVIKELVVREGPIAPWFGQPGKGTQYVLSTSVKQAVADGFLVETCSPGIHGCGNAPDTNVPTQILCSSSGRWETTGECGSGQFCRLQPTNQMPSCQAKSVVASTLYYD</sequence>
<dbReference type="AlphaFoldDB" id="A0A9P8M6E4"/>
<dbReference type="InterPro" id="IPR025331">
    <property type="entry name" value="TNT"/>
</dbReference>
<organism evidence="3 4">
    <name type="scientific">Metarhizium humberi</name>
    <dbReference type="NCBI Taxonomy" id="2596975"/>
    <lineage>
        <taxon>Eukaryota</taxon>
        <taxon>Fungi</taxon>
        <taxon>Dikarya</taxon>
        <taxon>Ascomycota</taxon>
        <taxon>Pezizomycotina</taxon>
        <taxon>Sordariomycetes</taxon>
        <taxon>Hypocreomycetidae</taxon>
        <taxon>Hypocreales</taxon>
        <taxon>Clavicipitaceae</taxon>
        <taxon>Metarhizium</taxon>
    </lineage>
</organism>
<evidence type="ECO:0000259" key="2">
    <source>
        <dbReference type="Pfam" id="PF14021"/>
    </source>
</evidence>
<gene>
    <name evidence="3" type="ORF">MHUMG1_07597</name>
</gene>
<evidence type="ECO:0000313" key="4">
    <source>
        <dbReference type="Proteomes" id="UP000764110"/>
    </source>
</evidence>
<feature type="region of interest" description="Disordered" evidence="1">
    <location>
        <begin position="1"/>
        <end position="35"/>
    </location>
</feature>
<dbReference type="EMBL" id="JACEFI010000015">
    <property type="protein sequence ID" value="KAH0594763.1"/>
    <property type="molecule type" value="Genomic_DNA"/>
</dbReference>
<feature type="domain" description="TNT" evidence="2">
    <location>
        <begin position="198"/>
        <end position="293"/>
    </location>
</feature>
<dbReference type="Proteomes" id="UP000764110">
    <property type="component" value="Unassembled WGS sequence"/>
</dbReference>
<protein>
    <recommendedName>
        <fullName evidence="2">TNT domain-containing protein</fullName>
    </recommendedName>
</protein>
<dbReference type="Pfam" id="PF14021">
    <property type="entry name" value="TNT"/>
    <property type="match status" value="1"/>
</dbReference>
<dbReference type="PANTHER" id="PTHR42059">
    <property type="entry name" value="TNT DOMAIN-CONTAINING PROTEIN"/>
    <property type="match status" value="1"/>
</dbReference>